<name>A0A6P1T1H4_9RHOB</name>
<evidence type="ECO:0000259" key="1">
    <source>
        <dbReference type="Pfam" id="PF00182"/>
    </source>
</evidence>
<accession>A0A6P1T1H4</accession>
<evidence type="ECO:0000313" key="3">
    <source>
        <dbReference type="Proteomes" id="UP000464495"/>
    </source>
</evidence>
<dbReference type="InterPro" id="IPR023346">
    <property type="entry name" value="Lysozyme-like_dom_sf"/>
</dbReference>
<dbReference type="PANTHER" id="PTHR34408">
    <property type="entry name" value="FAMILY PROTEIN, PUTATIVE-RELATED"/>
    <property type="match status" value="1"/>
</dbReference>
<protein>
    <submittedName>
        <fullName evidence="2">Glycoside hydrolase family 19 protein</fullName>
    </submittedName>
</protein>
<dbReference type="PANTHER" id="PTHR34408:SF1">
    <property type="entry name" value="GLYCOSYL HYDROLASE FAMILY 19 DOMAIN-CONTAINING PROTEIN HI_1415"/>
    <property type="match status" value="1"/>
</dbReference>
<dbReference type="RefSeq" id="WP_161862176.1">
    <property type="nucleotide sequence ID" value="NZ_CP046620.1"/>
</dbReference>
<dbReference type="GO" id="GO:0006032">
    <property type="term" value="P:chitin catabolic process"/>
    <property type="evidence" value="ECO:0007669"/>
    <property type="project" value="InterPro"/>
</dbReference>
<feature type="domain" description="Glycoside hydrolase family 19 catalytic" evidence="1">
    <location>
        <begin position="58"/>
        <end position="149"/>
    </location>
</feature>
<proteinExistence type="predicted"/>
<reference evidence="2 3" key="1">
    <citation type="submission" date="2019-12" db="EMBL/GenBank/DDBJ databases">
        <title>Complete genome sequence of Algicella marina strain 9Alg 56(T) isolated from the red alga Tichocarpus crinitus.</title>
        <authorList>
            <person name="Kim S.-G."/>
            <person name="Nedashkovskaya O.I."/>
        </authorList>
    </citation>
    <scope>NUCLEOTIDE SEQUENCE [LARGE SCALE GENOMIC DNA]</scope>
    <source>
        <strain evidence="2 3">9Alg 56</strain>
    </source>
</reference>
<dbReference type="Gene3D" id="1.10.530.10">
    <property type="match status" value="1"/>
</dbReference>
<dbReference type="KEGG" id="amaq:GO499_10715"/>
<evidence type="ECO:0000313" key="2">
    <source>
        <dbReference type="EMBL" id="QHQ35615.1"/>
    </source>
</evidence>
<gene>
    <name evidence="2" type="ORF">GO499_10715</name>
</gene>
<organism evidence="2 3">
    <name type="scientific">Algicella marina</name>
    <dbReference type="NCBI Taxonomy" id="2683284"/>
    <lineage>
        <taxon>Bacteria</taxon>
        <taxon>Pseudomonadati</taxon>
        <taxon>Pseudomonadota</taxon>
        <taxon>Alphaproteobacteria</taxon>
        <taxon>Rhodobacterales</taxon>
        <taxon>Paracoccaceae</taxon>
        <taxon>Algicella</taxon>
    </lineage>
</organism>
<dbReference type="InterPro" id="IPR052354">
    <property type="entry name" value="Cell_Wall_Dynamics_Protein"/>
</dbReference>
<dbReference type="SUPFAM" id="SSF53955">
    <property type="entry name" value="Lysozyme-like"/>
    <property type="match status" value="1"/>
</dbReference>
<dbReference type="GO" id="GO:0016998">
    <property type="term" value="P:cell wall macromolecule catabolic process"/>
    <property type="evidence" value="ECO:0007669"/>
    <property type="project" value="InterPro"/>
</dbReference>
<keyword evidence="2" id="KW-0378">Hydrolase</keyword>
<sequence length="188" mass="20127">MNSAIPPALTPTLLASVAPHQDQAKAAQQAAILRAIAPDGQTILASYGIDTPLRTAHFLAQLAHESDGFCTTQEYASGEAYEGREDLGNTKPGDGVRFKGRGLIQLTGRRNYREIGARLGLDLENNPESAAEPLTSLRIACEYWLSRDINAAADADDLEAVTRLVNGGLRGFDHRRACLARARAALGC</sequence>
<dbReference type="GO" id="GO:0004568">
    <property type="term" value="F:chitinase activity"/>
    <property type="evidence" value="ECO:0007669"/>
    <property type="project" value="InterPro"/>
</dbReference>
<dbReference type="EMBL" id="CP046620">
    <property type="protein sequence ID" value="QHQ35615.1"/>
    <property type="molecule type" value="Genomic_DNA"/>
</dbReference>
<dbReference type="InterPro" id="IPR000726">
    <property type="entry name" value="Glyco_hydro_19_cat"/>
</dbReference>
<dbReference type="Pfam" id="PF00182">
    <property type="entry name" value="Glyco_hydro_19"/>
    <property type="match status" value="1"/>
</dbReference>
<dbReference type="Proteomes" id="UP000464495">
    <property type="component" value="Chromosome"/>
</dbReference>
<dbReference type="AlphaFoldDB" id="A0A6P1T1H4"/>
<keyword evidence="3" id="KW-1185">Reference proteome</keyword>